<dbReference type="InterPro" id="IPR006047">
    <property type="entry name" value="GH13_cat_dom"/>
</dbReference>
<dbReference type="InterPro" id="IPR013780">
    <property type="entry name" value="Glyco_hydro_b"/>
</dbReference>
<evidence type="ECO:0000256" key="1">
    <source>
        <dbReference type="ARBA" id="ARBA00008061"/>
    </source>
</evidence>
<dbReference type="NCBIfam" id="NF008183">
    <property type="entry name" value="PRK10933.1"/>
    <property type="match status" value="1"/>
</dbReference>
<keyword evidence="3" id="KW-0326">Glycosidase</keyword>
<evidence type="ECO:0000256" key="2">
    <source>
        <dbReference type="ARBA" id="ARBA00022801"/>
    </source>
</evidence>
<dbReference type="SUPFAM" id="SSF51445">
    <property type="entry name" value="(Trans)glycosidases"/>
    <property type="match status" value="1"/>
</dbReference>
<dbReference type="InterPro" id="IPR045857">
    <property type="entry name" value="O16G_dom_2"/>
</dbReference>
<reference evidence="5 6" key="1">
    <citation type="submission" date="2021-03" db="EMBL/GenBank/DDBJ databases">
        <title>Enterococcal diversity collection.</title>
        <authorList>
            <person name="Gilmore M.S."/>
            <person name="Schwartzman J."/>
            <person name="Van Tyne D."/>
            <person name="Martin M."/>
            <person name="Earl A.M."/>
            <person name="Manson A.L."/>
            <person name="Straub T."/>
            <person name="Salamzade R."/>
            <person name="Saavedra J."/>
            <person name="Lebreton F."/>
            <person name="Prichula J."/>
            <person name="Schaufler K."/>
            <person name="Gaca A."/>
            <person name="Sgardioli B."/>
            <person name="Wagenaar J."/>
            <person name="Strong T."/>
        </authorList>
    </citation>
    <scope>NUCLEOTIDE SEQUENCE [LARGE SCALE GENOMIC DNA]</scope>
    <source>
        <strain evidence="5 6">669A</strain>
    </source>
</reference>
<dbReference type="InterPro" id="IPR017853">
    <property type="entry name" value="GH"/>
</dbReference>
<dbReference type="Gene3D" id="3.20.20.80">
    <property type="entry name" value="Glycosidases"/>
    <property type="match status" value="1"/>
</dbReference>
<keyword evidence="2" id="KW-0378">Hydrolase</keyword>
<dbReference type="Proteomes" id="UP000664601">
    <property type="component" value="Unassembled WGS sequence"/>
</dbReference>
<gene>
    <name evidence="5" type="ORF">JZO70_00845</name>
</gene>
<accession>A0ABS3L4Y6</accession>
<dbReference type="PANTHER" id="PTHR10357">
    <property type="entry name" value="ALPHA-AMYLASE FAMILY MEMBER"/>
    <property type="match status" value="1"/>
</dbReference>
<proteinExistence type="inferred from homology"/>
<protein>
    <submittedName>
        <fullName evidence="5">Alpha-glucosidase</fullName>
    </submittedName>
</protein>
<comment type="caution">
    <text evidence="5">The sequence shown here is derived from an EMBL/GenBank/DDBJ whole genome shotgun (WGS) entry which is preliminary data.</text>
</comment>
<evidence type="ECO:0000313" key="6">
    <source>
        <dbReference type="Proteomes" id="UP000664601"/>
    </source>
</evidence>
<dbReference type="Gene3D" id="2.60.40.1180">
    <property type="entry name" value="Golgi alpha-mannosidase II"/>
    <property type="match status" value="1"/>
</dbReference>
<dbReference type="RefSeq" id="WP_207671632.1">
    <property type="nucleotide sequence ID" value="NZ_JAFREM010000002.1"/>
</dbReference>
<name>A0ABS3L4Y6_9ENTE</name>
<dbReference type="SUPFAM" id="SSF51011">
    <property type="entry name" value="Glycosyl hydrolase domain"/>
    <property type="match status" value="1"/>
</dbReference>
<dbReference type="EMBL" id="JAFREM010000002">
    <property type="protein sequence ID" value="MBO1304690.1"/>
    <property type="molecule type" value="Genomic_DNA"/>
</dbReference>
<dbReference type="SMART" id="SM00642">
    <property type="entry name" value="Aamy"/>
    <property type="match status" value="1"/>
</dbReference>
<dbReference type="CDD" id="cd11333">
    <property type="entry name" value="AmyAc_SI_OligoGlu_DGase"/>
    <property type="match status" value="1"/>
</dbReference>
<evidence type="ECO:0000256" key="3">
    <source>
        <dbReference type="ARBA" id="ARBA00023295"/>
    </source>
</evidence>
<keyword evidence="6" id="KW-1185">Reference proteome</keyword>
<feature type="domain" description="Glycosyl hydrolase family 13 catalytic" evidence="4">
    <location>
        <begin position="13"/>
        <end position="424"/>
    </location>
</feature>
<comment type="similarity">
    <text evidence="1">Belongs to the glycosyl hydrolase 13 family.</text>
</comment>
<evidence type="ECO:0000259" key="4">
    <source>
        <dbReference type="SMART" id="SM00642"/>
    </source>
</evidence>
<dbReference type="Gene3D" id="3.90.400.10">
    <property type="entry name" value="Oligo-1,6-glucosidase, Domain 2"/>
    <property type="match status" value="1"/>
</dbReference>
<sequence>MEKTWWKEAVVYQIYPRSFQDSNGDGVGDIPGIIQRLPHLKELGVDVIWLSPVYQSPNDDNGYDISDYQAIQPEYGTMADAEALFAKAHELGLKVMMDLVVNHTSDEHRWFEESRKSKDNPYRDYYIWKDPVDGKEPNNWASDFGGPAWEYDETTGQYYLHIFSKKQPDLNWDNPKVRQEIYDMMNFWLAKGVDGFRMDVINLISKDPAFPDDPDVDYENHSSSMEMVANGPNVHQYLKEMHDQVLSQADIITVGETPGVSTDDAILYTGFDAGELQMVFQFEHAVIDDSKEGLGKWSNERFDLVELKRILSKWQVELHNKAWNSLYWNNHDRPRVVSRFGNDSPEYRELSAKMLATTMHFMQGTPYIFQGEEIAMTNVAFENIEAYRDIDTLNAYRDLVEEQKRLTPETMMEFVHHSSRDNARTPMQWDAAEQAGFTTGEPWLGLNPNYSEINVAAAKENPASIFYYYQQINQLRKNHPIIVYGDYELLNAEDSEVFAYVRHYEDEELVIINNFTDQTIKREYDVPADAKVLIANYSDDLGTTLRPYESKVYHIKKEG</sequence>
<evidence type="ECO:0000313" key="5">
    <source>
        <dbReference type="EMBL" id="MBO1304690.1"/>
    </source>
</evidence>
<dbReference type="Pfam" id="PF00128">
    <property type="entry name" value="Alpha-amylase"/>
    <property type="match status" value="1"/>
</dbReference>
<dbReference type="PANTHER" id="PTHR10357:SF184">
    <property type="entry name" value="OLIGO-1,6-GLUCOSIDASE 1"/>
    <property type="match status" value="1"/>
</dbReference>
<organism evidence="5 6">
    <name type="scientific">Candidatus Enterococcus moelleringii</name>
    <dbReference type="NCBI Taxonomy" id="2815325"/>
    <lineage>
        <taxon>Bacteria</taxon>
        <taxon>Bacillati</taxon>
        <taxon>Bacillota</taxon>
        <taxon>Bacilli</taxon>
        <taxon>Lactobacillales</taxon>
        <taxon>Enterococcaceae</taxon>
        <taxon>Enterococcus</taxon>
    </lineage>
</organism>